<name>A0A2Z4J532_9ACTN</name>
<evidence type="ECO:0000256" key="1">
    <source>
        <dbReference type="SAM" id="MobiDB-lite"/>
    </source>
</evidence>
<proteinExistence type="predicted"/>
<evidence type="ECO:0000313" key="3">
    <source>
        <dbReference type="Proteomes" id="UP000249616"/>
    </source>
</evidence>
<dbReference type="Proteomes" id="UP000249616">
    <property type="component" value="Chromosome"/>
</dbReference>
<feature type="region of interest" description="Disordered" evidence="1">
    <location>
        <begin position="1"/>
        <end position="27"/>
    </location>
</feature>
<dbReference type="RefSeq" id="WP_112439767.1">
    <property type="nucleotide sequence ID" value="NZ_CBDRHE010000002.1"/>
</dbReference>
<dbReference type="AlphaFoldDB" id="A0A2Z4J532"/>
<evidence type="ECO:0000313" key="2">
    <source>
        <dbReference type="EMBL" id="AWW40117.1"/>
    </source>
</evidence>
<keyword evidence="3" id="KW-1185">Reference proteome</keyword>
<accession>A0A2Z4J532</accession>
<gene>
    <name evidence="2" type="ORF">DN051_28470</name>
</gene>
<sequence length="122" mass="13394">MGIRMLNRRRSDPPAPTHAVGASTARIPTGPVTAVRHTVADARRRLAEREFRKPVARRPRDTAVWRLGADLARNSLAFCRSLLPKPARPAHTLTVFVATLPERPAVKPPDGSGPTPCRLPNR</sequence>
<organism evidence="2 3">
    <name type="scientific">Streptomyces cadmiisoli</name>
    <dbReference type="NCBI Taxonomy" id="2184053"/>
    <lineage>
        <taxon>Bacteria</taxon>
        <taxon>Bacillati</taxon>
        <taxon>Actinomycetota</taxon>
        <taxon>Actinomycetes</taxon>
        <taxon>Kitasatosporales</taxon>
        <taxon>Streptomycetaceae</taxon>
        <taxon>Streptomyces</taxon>
        <taxon>Streptomyces aurantiacus group</taxon>
    </lineage>
</organism>
<dbReference type="EMBL" id="CP030073">
    <property type="protein sequence ID" value="AWW40117.1"/>
    <property type="molecule type" value="Genomic_DNA"/>
</dbReference>
<protein>
    <submittedName>
        <fullName evidence="2">Uncharacterized protein</fullName>
    </submittedName>
</protein>
<feature type="region of interest" description="Disordered" evidence="1">
    <location>
        <begin position="102"/>
        <end position="122"/>
    </location>
</feature>
<reference evidence="2 3" key="1">
    <citation type="journal article" date="2019" name="Int. J. Syst. Evol. Microbiol.">
        <title>Streptomyces cadmiisoli sp. nov., a novel actinomycete isolated from cadmium-contaminated soil.</title>
        <authorList>
            <person name="Li K."/>
            <person name="Tang X."/>
            <person name="Zhao J."/>
            <person name="Guo Y."/>
            <person name="Tang Y."/>
            <person name="Gao J."/>
        </authorList>
    </citation>
    <scope>NUCLEOTIDE SEQUENCE [LARGE SCALE GENOMIC DNA]</scope>
    <source>
        <strain evidence="2 3">ZFG47</strain>
    </source>
</reference>
<dbReference type="KEGG" id="scad:DN051_28470"/>